<dbReference type="SUPFAM" id="SSF54427">
    <property type="entry name" value="NTF2-like"/>
    <property type="match status" value="1"/>
</dbReference>
<dbReference type="Gene3D" id="3.10.450.50">
    <property type="match status" value="1"/>
</dbReference>
<feature type="domain" description="SnoaL-like" evidence="1">
    <location>
        <begin position="115"/>
        <end position="195"/>
    </location>
</feature>
<protein>
    <recommendedName>
        <fullName evidence="1">SnoaL-like domain-containing protein</fullName>
    </recommendedName>
</protein>
<evidence type="ECO:0000259" key="1">
    <source>
        <dbReference type="Pfam" id="PF13474"/>
    </source>
</evidence>
<dbReference type="OrthoDB" id="4128781at2759"/>
<dbReference type="InterPro" id="IPR037401">
    <property type="entry name" value="SnoaL-like"/>
</dbReference>
<reference evidence="2" key="1">
    <citation type="submission" date="2019-06" db="EMBL/GenBank/DDBJ databases">
        <authorList>
            <person name="Gan P."/>
            <person name="Shirasu K."/>
        </authorList>
    </citation>
    <scope>NUCLEOTIDE SEQUENCE [LARGE SCALE GENOMIC DNA]</scope>
    <source>
        <strain evidence="2">CAD2</strain>
    </source>
</reference>
<dbReference type="AlphaFoldDB" id="A0A9P5K225"/>
<name>A0A9P5K225_COLSI</name>
<dbReference type="Pfam" id="PF13474">
    <property type="entry name" value="SnoaL_3"/>
    <property type="match status" value="1"/>
</dbReference>
<organism evidence="2 3">
    <name type="scientific">Colletotrichum siamense</name>
    <name type="common">Anthracnose fungus</name>
    <dbReference type="NCBI Taxonomy" id="690259"/>
    <lineage>
        <taxon>Eukaryota</taxon>
        <taxon>Fungi</taxon>
        <taxon>Dikarya</taxon>
        <taxon>Ascomycota</taxon>
        <taxon>Pezizomycotina</taxon>
        <taxon>Sordariomycetes</taxon>
        <taxon>Hypocreomycetidae</taxon>
        <taxon>Glomerellales</taxon>
        <taxon>Glomerellaceae</taxon>
        <taxon>Colletotrichum</taxon>
        <taxon>Colletotrichum gloeosporioides species complex</taxon>
    </lineage>
</organism>
<dbReference type="InterPro" id="IPR032710">
    <property type="entry name" value="NTF2-like_dom_sf"/>
</dbReference>
<gene>
    <name evidence="2" type="ORF">CGCSCA2_v009797</name>
</gene>
<sequence>MALRVRATSDLQLLSVPILNSIIALIMNSNGFVKDDGEYSDAKQQFTFLHMPASKYHKPHLAKEEQEVMDQLYRGWLHYWNHESREDYHRGMPGARRFYDFDDMVSYDMFGNTVRGSFKEHYDSVFPYWNDGQMEYKDIEITALSEEYAYSTMIQHTWGTAGGVPFDTAFRRTGIARKNSEGQWKWIHEHLSFPTDMATKQADFTSSLDPLKATKLN</sequence>
<accession>A0A9P5K225</accession>
<evidence type="ECO:0000313" key="3">
    <source>
        <dbReference type="Proteomes" id="UP000711996"/>
    </source>
</evidence>
<evidence type="ECO:0000313" key="2">
    <source>
        <dbReference type="EMBL" id="KAF4853728.1"/>
    </source>
</evidence>
<dbReference type="Proteomes" id="UP000711996">
    <property type="component" value="Unassembled WGS sequence"/>
</dbReference>
<proteinExistence type="predicted"/>
<comment type="caution">
    <text evidence="2">The sequence shown here is derived from an EMBL/GenBank/DDBJ whole genome shotgun (WGS) entry which is preliminary data.</text>
</comment>
<keyword evidence="3" id="KW-1185">Reference proteome</keyword>
<dbReference type="EMBL" id="QPMT01000035">
    <property type="protein sequence ID" value="KAF4853728.1"/>
    <property type="molecule type" value="Genomic_DNA"/>
</dbReference>